<sequence length="74" mass="8035">MPDSPLDSHICFDVHPAHSSAVTARLTGTQHQVAQALLTSLQFRTAIRASAVGKVEYKRGTDAGVIHQGRYYLS</sequence>
<organism evidence="1 2">
    <name type="scientific">Streptomyces shaanxiensis</name>
    <dbReference type="NCBI Taxonomy" id="653357"/>
    <lineage>
        <taxon>Bacteria</taxon>
        <taxon>Bacillati</taxon>
        <taxon>Actinomycetota</taxon>
        <taxon>Actinomycetes</taxon>
        <taxon>Kitasatosporales</taxon>
        <taxon>Streptomycetaceae</taxon>
        <taxon>Streptomyces</taxon>
    </lineage>
</organism>
<comment type="caution">
    <text evidence="1">The sequence shown here is derived from an EMBL/GenBank/DDBJ whole genome shotgun (WGS) entry which is preliminary data.</text>
</comment>
<reference evidence="2" key="1">
    <citation type="journal article" date="2019" name="Int. J. Syst. Evol. Microbiol.">
        <title>The Global Catalogue of Microorganisms (GCM) 10K type strain sequencing project: providing services to taxonomists for standard genome sequencing and annotation.</title>
        <authorList>
            <consortium name="The Broad Institute Genomics Platform"/>
            <consortium name="The Broad Institute Genome Sequencing Center for Infectious Disease"/>
            <person name="Wu L."/>
            <person name="Ma J."/>
        </authorList>
    </citation>
    <scope>NUCLEOTIDE SEQUENCE [LARGE SCALE GENOMIC DNA]</scope>
    <source>
        <strain evidence="2">JCM 16925</strain>
    </source>
</reference>
<dbReference type="Proteomes" id="UP001499984">
    <property type="component" value="Unassembled WGS sequence"/>
</dbReference>
<keyword evidence="2" id="KW-1185">Reference proteome</keyword>
<accession>A0ABP7WJY6</accession>
<evidence type="ECO:0000313" key="1">
    <source>
        <dbReference type="EMBL" id="GAA4090619.1"/>
    </source>
</evidence>
<gene>
    <name evidence="1" type="ORF">GCM10022233_87380</name>
</gene>
<name>A0ABP7WJY6_9ACTN</name>
<protein>
    <submittedName>
        <fullName evidence="1">Uncharacterized protein</fullName>
    </submittedName>
</protein>
<dbReference type="EMBL" id="BAAAZY010000042">
    <property type="protein sequence ID" value="GAA4090619.1"/>
    <property type="molecule type" value="Genomic_DNA"/>
</dbReference>
<evidence type="ECO:0000313" key="2">
    <source>
        <dbReference type="Proteomes" id="UP001499984"/>
    </source>
</evidence>
<proteinExistence type="predicted"/>